<keyword evidence="2" id="KW-1133">Transmembrane helix</keyword>
<gene>
    <name evidence="3" type="ORF">H310_02906</name>
</gene>
<dbReference type="EMBL" id="KI913955">
    <property type="protein sequence ID" value="ETW06741.1"/>
    <property type="molecule type" value="Genomic_DNA"/>
</dbReference>
<name>A0A024UJW1_9STRA</name>
<dbReference type="VEuPathDB" id="FungiDB:H310_02906"/>
<evidence type="ECO:0000256" key="2">
    <source>
        <dbReference type="SAM" id="Phobius"/>
    </source>
</evidence>
<proteinExistence type="predicted"/>
<evidence type="ECO:0000256" key="1">
    <source>
        <dbReference type="SAM" id="MobiDB-lite"/>
    </source>
</evidence>
<dbReference type="AlphaFoldDB" id="A0A024UJW1"/>
<feature type="transmembrane region" description="Helical" evidence="2">
    <location>
        <begin position="41"/>
        <end position="62"/>
    </location>
</feature>
<dbReference type="GeneID" id="20079956"/>
<feature type="region of interest" description="Disordered" evidence="1">
    <location>
        <begin position="196"/>
        <end position="217"/>
    </location>
</feature>
<accession>A0A024UJW1</accession>
<reference evidence="3" key="1">
    <citation type="submission" date="2013-12" db="EMBL/GenBank/DDBJ databases">
        <title>The Genome Sequence of Aphanomyces invadans NJM9701.</title>
        <authorList>
            <consortium name="The Broad Institute Genomics Platform"/>
            <person name="Russ C."/>
            <person name="Tyler B."/>
            <person name="van West P."/>
            <person name="Dieguez-Uribeondo J."/>
            <person name="Young S.K."/>
            <person name="Zeng Q."/>
            <person name="Gargeya S."/>
            <person name="Fitzgerald M."/>
            <person name="Abouelleil A."/>
            <person name="Alvarado L."/>
            <person name="Chapman S.B."/>
            <person name="Gainer-Dewar J."/>
            <person name="Goldberg J."/>
            <person name="Griggs A."/>
            <person name="Gujja S."/>
            <person name="Hansen M."/>
            <person name="Howarth C."/>
            <person name="Imamovic A."/>
            <person name="Ireland A."/>
            <person name="Larimer J."/>
            <person name="McCowan C."/>
            <person name="Murphy C."/>
            <person name="Pearson M."/>
            <person name="Poon T.W."/>
            <person name="Priest M."/>
            <person name="Roberts A."/>
            <person name="Saif S."/>
            <person name="Shea T."/>
            <person name="Sykes S."/>
            <person name="Wortman J."/>
            <person name="Nusbaum C."/>
            <person name="Birren B."/>
        </authorList>
    </citation>
    <scope>NUCLEOTIDE SEQUENCE [LARGE SCALE GENOMIC DNA]</scope>
    <source>
        <strain evidence="3">NJM9701</strain>
    </source>
</reference>
<organism evidence="3">
    <name type="scientific">Aphanomyces invadans</name>
    <dbReference type="NCBI Taxonomy" id="157072"/>
    <lineage>
        <taxon>Eukaryota</taxon>
        <taxon>Sar</taxon>
        <taxon>Stramenopiles</taxon>
        <taxon>Oomycota</taxon>
        <taxon>Saprolegniomycetes</taxon>
        <taxon>Saprolegniales</taxon>
        <taxon>Verrucalvaceae</taxon>
        <taxon>Aphanomyces</taxon>
    </lineage>
</organism>
<sequence length="217" mass="22943">MVCSCAFRMRRQRIAAVVSANRSWRSMGLELAIPHRRHSRLACCFSASSSTAFILAFFMRAFQVATRFAAILAAIHAGSSRTSSIFKGAIPRRRIVPSGQPPGAIHSSRRKQCLRIVASSYELDTRCKGGDGRMSLNSGESTLALEYPSSDAFDLGSRASVLTSVLSPRQVGPADARGAEIPAVSTASTALGCRARGVAGASTSKSPSPYSSQSSAI</sequence>
<evidence type="ECO:0000313" key="3">
    <source>
        <dbReference type="EMBL" id="ETW06741.1"/>
    </source>
</evidence>
<dbReference type="RefSeq" id="XP_008864816.1">
    <property type="nucleotide sequence ID" value="XM_008866594.1"/>
</dbReference>
<keyword evidence="2" id="KW-0472">Membrane</keyword>
<feature type="compositionally biased region" description="Low complexity" evidence="1">
    <location>
        <begin position="202"/>
        <end position="217"/>
    </location>
</feature>
<protein>
    <submittedName>
        <fullName evidence="3">Uncharacterized protein</fullName>
    </submittedName>
</protein>
<keyword evidence="2" id="KW-0812">Transmembrane</keyword>